<dbReference type="PRINTS" id="PR00038">
    <property type="entry name" value="HTHLUXR"/>
</dbReference>
<dbReference type="GO" id="GO:0003677">
    <property type="term" value="F:DNA binding"/>
    <property type="evidence" value="ECO:0007669"/>
    <property type="project" value="UniProtKB-KW"/>
</dbReference>
<comment type="caution">
    <text evidence="5">The sequence shown here is derived from an EMBL/GenBank/DDBJ whole genome shotgun (WGS) entry which is preliminary data.</text>
</comment>
<dbReference type="OrthoDB" id="7032599at2"/>
<evidence type="ECO:0000256" key="3">
    <source>
        <dbReference type="ARBA" id="ARBA00023163"/>
    </source>
</evidence>
<dbReference type="GO" id="GO:0006355">
    <property type="term" value="P:regulation of DNA-templated transcription"/>
    <property type="evidence" value="ECO:0007669"/>
    <property type="project" value="InterPro"/>
</dbReference>
<dbReference type="Proteomes" id="UP000215861">
    <property type="component" value="Unassembled WGS sequence"/>
</dbReference>
<dbReference type="PANTHER" id="PTHR44688">
    <property type="entry name" value="DNA-BINDING TRANSCRIPTIONAL ACTIVATOR DEVR_DOSR"/>
    <property type="match status" value="1"/>
</dbReference>
<protein>
    <recommendedName>
        <fullName evidence="4">HTH luxR-type domain-containing protein</fullName>
    </recommendedName>
</protein>
<evidence type="ECO:0000313" key="5">
    <source>
        <dbReference type="EMBL" id="PAA15278.1"/>
    </source>
</evidence>
<evidence type="ECO:0000313" key="6">
    <source>
        <dbReference type="Proteomes" id="UP000215861"/>
    </source>
</evidence>
<dbReference type="PANTHER" id="PTHR44688:SF16">
    <property type="entry name" value="DNA-BINDING TRANSCRIPTIONAL ACTIVATOR DEVR_DOSR"/>
    <property type="match status" value="1"/>
</dbReference>
<keyword evidence="2" id="KW-0238">DNA-binding</keyword>
<dbReference type="InterPro" id="IPR036388">
    <property type="entry name" value="WH-like_DNA-bd_sf"/>
</dbReference>
<dbReference type="EMBL" id="NQKQ01000002">
    <property type="protein sequence ID" value="PAA15278.1"/>
    <property type="molecule type" value="Genomic_DNA"/>
</dbReference>
<keyword evidence="1" id="KW-0805">Transcription regulation</keyword>
<keyword evidence="3" id="KW-0804">Transcription</keyword>
<dbReference type="CDD" id="cd06170">
    <property type="entry name" value="LuxR_C_like"/>
    <property type="match status" value="1"/>
</dbReference>
<accession>A0A267ARR5</accession>
<evidence type="ECO:0000256" key="2">
    <source>
        <dbReference type="ARBA" id="ARBA00023125"/>
    </source>
</evidence>
<feature type="domain" description="HTH luxR-type" evidence="4">
    <location>
        <begin position="1"/>
        <end position="61"/>
    </location>
</feature>
<organism evidence="5 6">
    <name type="scientific">Pseudomonas fragi</name>
    <dbReference type="NCBI Taxonomy" id="296"/>
    <lineage>
        <taxon>Bacteria</taxon>
        <taxon>Pseudomonadati</taxon>
        <taxon>Pseudomonadota</taxon>
        <taxon>Gammaproteobacteria</taxon>
        <taxon>Pseudomonadales</taxon>
        <taxon>Pseudomonadaceae</taxon>
        <taxon>Pseudomonas</taxon>
    </lineage>
</organism>
<name>A0A267ARR5_PSEFR</name>
<dbReference type="PROSITE" id="PS00622">
    <property type="entry name" value="HTH_LUXR_1"/>
    <property type="match status" value="1"/>
</dbReference>
<gene>
    <name evidence="5" type="ORF">CJU81_03550</name>
</gene>
<dbReference type="PROSITE" id="PS50043">
    <property type="entry name" value="HTH_LUXR_2"/>
    <property type="match status" value="1"/>
</dbReference>
<dbReference type="Gene3D" id="1.10.10.10">
    <property type="entry name" value="Winged helix-like DNA-binding domain superfamily/Winged helix DNA-binding domain"/>
    <property type="match status" value="1"/>
</dbReference>
<sequence>MSLTCREKQVLDLLMQGHTNKKIARSLSISNFTVRDHASSLLAKYGVENRMMLIVLVGRMGAEGMPDPLHC</sequence>
<evidence type="ECO:0000256" key="1">
    <source>
        <dbReference type="ARBA" id="ARBA00023015"/>
    </source>
</evidence>
<dbReference type="AlphaFoldDB" id="A0A267ARR5"/>
<dbReference type="SMART" id="SM00421">
    <property type="entry name" value="HTH_LUXR"/>
    <property type="match status" value="1"/>
</dbReference>
<dbReference type="SUPFAM" id="SSF46894">
    <property type="entry name" value="C-terminal effector domain of the bipartite response regulators"/>
    <property type="match status" value="1"/>
</dbReference>
<proteinExistence type="predicted"/>
<reference evidence="5 6" key="1">
    <citation type="submission" date="2017-08" db="EMBL/GenBank/DDBJ databases">
        <title>Genomic and metabolic characterisation of spoilage-associated Pseudomonas species.</title>
        <authorList>
            <person name="Stanborough T."/>
            <person name="Fegan N."/>
            <person name="Powell S.M."/>
            <person name="Singh T."/>
            <person name="Tamplin M.L."/>
            <person name="Chandry P.S."/>
        </authorList>
    </citation>
    <scope>NUCLEOTIDE SEQUENCE [LARGE SCALE GENOMIC DNA]</scope>
    <source>
        <strain evidence="5 6">F1801</strain>
    </source>
</reference>
<dbReference type="RefSeq" id="WP_095035566.1">
    <property type="nucleotide sequence ID" value="NZ_NQKQ01000002.1"/>
</dbReference>
<dbReference type="InterPro" id="IPR000792">
    <property type="entry name" value="Tscrpt_reg_LuxR_C"/>
</dbReference>
<dbReference type="InterPro" id="IPR016032">
    <property type="entry name" value="Sig_transdc_resp-reg_C-effctor"/>
</dbReference>
<evidence type="ECO:0000259" key="4">
    <source>
        <dbReference type="PROSITE" id="PS50043"/>
    </source>
</evidence>
<dbReference type="Pfam" id="PF00196">
    <property type="entry name" value="GerE"/>
    <property type="match status" value="1"/>
</dbReference>